<dbReference type="EC" id="2.7.1.67" evidence="3"/>
<dbReference type="CDD" id="cd05167">
    <property type="entry name" value="PI4Kc_III_alpha"/>
    <property type="match status" value="1"/>
</dbReference>
<dbReference type="InterPro" id="IPR000403">
    <property type="entry name" value="PI3/4_kinase_cat_dom"/>
</dbReference>
<evidence type="ECO:0000256" key="4">
    <source>
        <dbReference type="ARBA" id="ARBA00022679"/>
    </source>
</evidence>
<protein>
    <recommendedName>
        <fullName evidence="3">1-phosphatidylinositol 4-kinase</fullName>
        <ecNumber evidence="3">2.7.1.67</ecNumber>
    </recommendedName>
</protein>
<evidence type="ECO:0000256" key="6">
    <source>
        <dbReference type="ARBA" id="ARBA00022777"/>
    </source>
</evidence>
<reference evidence="11 12" key="1">
    <citation type="journal article" date="2011" name="Proc. Natl. Acad. Sci. U.S.A.">
        <title>Comparative genomics of xylose-fermenting fungi for enhanced biofuel production.</title>
        <authorList>
            <person name="Wohlbach D.J."/>
            <person name="Kuo A."/>
            <person name="Sato T.K."/>
            <person name="Potts K.M."/>
            <person name="Salamov A.A."/>
            <person name="LaButti K.M."/>
            <person name="Sun H."/>
            <person name="Clum A."/>
            <person name="Pangilinan J.L."/>
            <person name="Lindquist E.A."/>
            <person name="Lucas S."/>
            <person name="Lapidus A."/>
            <person name="Jin M."/>
            <person name="Gunawan C."/>
            <person name="Balan V."/>
            <person name="Dale B.E."/>
            <person name="Jeffries T.W."/>
            <person name="Zinkel R."/>
            <person name="Barry K.W."/>
            <person name="Grigoriev I.V."/>
            <person name="Gasch A.P."/>
        </authorList>
    </citation>
    <scope>NUCLEOTIDE SEQUENCE [LARGE SCALE GENOMIC DNA]</scope>
    <source>
        <strain evidence="12">ATCC 10573 / BCRC 21748 / CBS 615 / JCM 9827 / NBRC 10315 / NRRL Y-1498 / VKM Y-70</strain>
    </source>
</reference>
<dbReference type="EMBL" id="GL996521">
    <property type="protein sequence ID" value="EGV63786.1"/>
    <property type="molecule type" value="Genomic_DNA"/>
</dbReference>
<dbReference type="Gene3D" id="1.25.40.70">
    <property type="entry name" value="Phosphatidylinositol 3-kinase, accessory domain (PIK)"/>
    <property type="match status" value="1"/>
</dbReference>
<evidence type="ECO:0000256" key="2">
    <source>
        <dbReference type="ARBA" id="ARBA00006209"/>
    </source>
</evidence>
<evidence type="ECO:0000256" key="8">
    <source>
        <dbReference type="SAM" id="MobiDB-lite"/>
    </source>
</evidence>
<dbReference type="Gene3D" id="3.30.1010.10">
    <property type="entry name" value="Phosphatidylinositol 3-kinase Catalytic Subunit, Chain A, domain 4"/>
    <property type="match status" value="1"/>
</dbReference>
<sequence>MDFYGISRDSMRAEAYKKLAKLSVENIPANLNEVVSDQQEDTFIQLVDQTSKKIGDLSKVPITAKEFDILTALCDSTSCDMKFPRQAELLLEQIKLYLMELPEQQFEEALLRKYVRPSPWSLLSEKLTTAAINLAFKFNGSYFDQVIDLFYTFNAQFFSNKNLDHSNYLTLLGFLESFTKNPKILFESSSSFKIFHTLDTCIDNFEFLNELENFSNSIFRNNNHELAYFLETDDIVEFSPVYFIESLSKLMCSIINSILNNQDKTLIEFLLAKVSKQVDNEASDTRIGDQGLDVKENHMQIIKTLTDLALQKMEFLDRGESFIVYSTFNRLKVGYLAKSHILQVIGCGMFTDNMDLAICRKLFKNCLSIYDVMLDPDLGATVIQLGSLLVFKDETIGSSLTRAFTALVANPKFSFSYCENASKIVGLASKVLSQDAVVTTIYALTNLLFVNDNGNTQNRGTLRRNTLSRGDISSLRDLSISNNGRAPSIRSGFENPQVSQNGHNHSNLSNGKSNSAHDYEENEYVHVCSNSVTAITHIVEKCNDESVSTLAVTILSQKTARLDSTVGPILLKGLVASAPCLPEREFIILNKLINKLTLDAFNSGNQILLGNLIDARVEFSSRIHQDHPLFTIYLQEVLQSIVGRGDVQVLEHHRSHNEISEIGDQIAIFLRPLAELLPNVYADEKPLAIRDTKTINLFRNIWFNMVVHGYSLESKNVKQHAQVLERIAYNTPPLASELSWDRTETSLDLNTVLRRGSSNHNVKDHRTSLGELFDVPRTMSYPKLMFLSATLLVESFRVRTGDCSKVLYYFSDPSIKISGVDKYIGYIAFKIVKDFIHFVNLGANKNFSSDNIAEQLTIMLALCCHRLEDLQDAAIQCCDLLINKIPSSLCHQKSLFAIFDLLSLLFESVVDADQNQYEPTISYRAKRTGIHLLLSDTYKWRNDTFRRFSEKCRHWLKLVLIKSNIDVKSLIQLYVSDLDKFHPSNEVQYGVSFALEMAGSVLPNDRELSNISRIHSKNLNSLPSFVSQLTWRSNFISALLNKVPLRTREDTDHAFSGIRGKVIDMRYKLADKSIHVIPEEVIDLLSDIAGLALICDHDTAELIRYLVEIPFIIFESNIMNAAIGIWFAVMKDKSNISVLLISEIAKKWESSIALKQGIFSTKNDLTPTEFCKMEYAPSDYKTISRKAQVTLKGFEPHLQIIQLFSSSFEASLNQSDHLLKIFTRFVEVGMKNLDSASLHPYARYTRFELIRFAFNIISYHHKLATRSERYLTELLLDGCLSWFKSTAKYPFGTNLLKTKSDLGLLKDVAKLTSNLNTFSQEILESKKLIVMFFLDDEISRISVWLNPLNPEETKGSFISNQINGNDITRAFKIDPILAVNLALRYKVKNLDELLQKLLIEDPLPALPYPSAVQYLIGINAGTNFPSHHLLFWEPLSPIDAIQLFLPPFGNNPYILQYTMRSLEHHDVNLTFFYVPQIVQSLRYDAKGYAEWFIVETAKVSQLFAHQIFWNMLANSYKDDEGTIPDPLKPTLDRVQSKIMKNLSEDDVQFYKREFGFFNEVTDISGKLKPFIKNSKAEKKAKIDEEMDRIVLAPGVYLPSNPDGVVIDINRKSGKPLQSHAKAPFMATFKIRKEVEDIDEYGEKVLIPIEKWQSAIFKVGDDCRQDVLALQLISVFRSIWNDAGLDLYVYPNRVTATAPGCGVIDVLPNSTSRDMLGREAVNGLYEYFITKFGPENSIEFQQARNNLIRSLAAYSIISYILQFKDRHNGNIMYDDQGHVLHIDFGFCFDIVPGGVKFEVAPFKLTHEMVMVLGGSDETQAFKWFEELCVKGYLACRPYMETIIRCVNPMLESGLPCFKEATVKKLRQRFVPNKSEKDAVHHMRGLIKKAMESYYTKGYDEFQRLTNGIPY</sequence>
<dbReference type="GO" id="GO:0005886">
    <property type="term" value="C:plasma membrane"/>
    <property type="evidence" value="ECO:0007669"/>
    <property type="project" value="TreeGrafter"/>
</dbReference>
<accession>G3B465</accession>
<gene>
    <name evidence="11" type="ORF">CANTEDRAFT_105409</name>
</gene>
<dbReference type="PROSITE" id="PS50290">
    <property type="entry name" value="PI3_4_KINASE_3"/>
    <property type="match status" value="1"/>
</dbReference>
<dbReference type="Pfam" id="PF19274">
    <property type="entry name" value="PI4K_N"/>
    <property type="match status" value="1"/>
</dbReference>
<dbReference type="Pfam" id="PF00613">
    <property type="entry name" value="PI3Ka"/>
    <property type="match status" value="1"/>
</dbReference>
<dbReference type="FunFam" id="1.10.1070.11:FF:000022">
    <property type="entry name" value="Phosphatidylinositol 4-kinase stt4"/>
    <property type="match status" value="1"/>
</dbReference>
<comment type="similarity">
    <text evidence="2">Belongs to the PI3/PI4-kinase family. Type III PI4K subfamily.</text>
</comment>
<dbReference type="PANTHER" id="PTHR10048:SF15">
    <property type="entry name" value="PHOSPHATIDYLINOSITOL 4-KINASE ALPHA"/>
    <property type="match status" value="1"/>
</dbReference>
<feature type="compositionally biased region" description="Polar residues" evidence="8">
    <location>
        <begin position="494"/>
        <end position="516"/>
    </location>
</feature>
<comment type="catalytic activity">
    <reaction evidence="1">
        <text>a 1,2-diacyl-sn-glycero-3-phospho-(1D-myo-inositol) + ATP = a 1,2-diacyl-sn-glycero-3-phospho-(1D-myo-inositol 4-phosphate) + ADP + H(+)</text>
        <dbReference type="Rhea" id="RHEA:19877"/>
        <dbReference type="ChEBI" id="CHEBI:15378"/>
        <dbReference type="ChEBI" id="CHEBI:30616"/>
        <dbReference type="ChEBI" id="CHEBI:57880"/>
        <dbReference type="ChEBI" id="CHEBI:58178"/>
        <dbReference type="ChEBI" id="CHEBI:456216"/>
        <dbReference type="EC" id="2.7.1.67"/>
    </reaction>
</comment>
<keyword evidence="4" id="KW-0808">Transferase</keyword>
<evidence type="ECO:0000313" key="12">
    <source>
        <dbReference type="Proteomes" id="UP000000707"/>
    </source>
</evidence>
<dbReference type="GO" id="GO:0004430">
    <property type="term" value="F:1-phosphatidylinositol 4-kinase activity"/>
    <property type="evidence" value="ECO:0007669"/>
    <property type="project" value="UniProtKB-EC"/>
</dbReference>
<feature type="domain" description="PI3K/PI4K catalytic" evidence="9">
    <location>
        <begin position="1610"/>
        <end position="1893"/>
    </location>
</feature>
<dbReference type="FunFam" id="1.25.40.70:FF:000011">
    <property type="entry name" value="Phosphatidylinositol 4-kinase alpha"/>
    <property type="match status" value="1"/>
</dbReference>
<dbReference type="GO" id="GO:0048015">
    <property type="term" value="P:phosphatidylinositol-mediated signaling"/>
    <property type="evidence" value="ECO:0007669"/>
    <property type="project" value="TreeGrafter"/>
</dbReference>
<name>G3B465_CANTC</name>
<dbReference type="InterPro" id="IPR036940">
    <property type="entry name" value="PI3/4_kinase_cat_sf"/>
</dbReference>
<dbReference type="InterPro" id="IPR045495">
    <property type="entry name" value="PI4K_N"/>
</dbReference>
<dbReference type="GO" id="GO:0046854">
    <property type="term" value="P:phosphatidylinositol phosphate biosynthetic process"/>
    <property type="evidence" value="ECO:0007669"/>
    <property type="project" value="InterPro"/>
</dbReference>
<dbReference type="InterPro" id="IPR018936">
    <property type="entry name" value="PI3/4_kinase_CS"/>
</dbReference>
<dbReference type="InterPro" id="IPR042236">
    <property type="entry name" value="PI3K_accessory_sf"/>
</dbReference>
<dbReference type="InterPro" id="IPR001263">
    <property type="entry name" value="PI3K_accessory_dom"/>
</dbReference>
<dbReference type="Proteomes" id="UP000000707">
    <property type="component" value="Unassembled WGS sequence"/>
</dbReference>
<keyword evidence="7" id="KW-0067">ATP-binding</keyword>
<feature type="region of interest" description="Disordered" evidence="8">
    <location>
        <begin position="489"/>
        <end position="516"/>
    </location>
</feature>
<dbReference type="Gene3D" id="1.10.1070.11">
    <property type="entry name" value="Phosphatidylinositol 3-/4-kinase, catalytic domain"/>
    <property type="match status" value="1"/>
</dbReference>
<evidence type="ECO:0000256" key="1">
    <source>
        <dbReference type="ARBA" id="ARBA00001686"/>
    </source>
</evidence>
<dbReference type="GO" id="GO:0005524">
    <property type="term" value="F:ATP binding"/>
    <property type="evidence" value="ECO:0007669"/>
    <property type="project" value="UniProtKB-KW"/>
</dbReference>
<evidence type="ECO:0000256" key="7">
    <source>
        <dbReference type="ARBA" id="ARBA00022840"/>
    </source>
</evidence>
<evidence type="ECO:0000259" key="10">
    <source>
        <dbReference type="PROSITE" id="PS51545"/>
    </source>
</evidence>
<dbReference type="PROSITE" id="PS51545">
    <property type="entry name" value="PIK_HELICAL"/>
    <property type="match status" value="1"/>
</dbReference>
<dbReference type="KEGG" id="cten:18245809"/>
<evidence type="ECO:0000256" key="3">
    <source>
        <dbReference type="ARBA" id="ARBA00012169"/>
    </source>
</evidence>
<dbReference type="PROSITE" id="PS00915">
    <property type="entry name" value="PI3_4_KINASE_1"/>
    <property type="match status" value="1"/>
</dbReference>
<dbReference type="OrthoDB" id="10264149at2759"/>
<dbReference type="SMART" id="SM00145">
    <property type="entry name" value="PI3Ka"/>
    <property type="match status" value="1"/>
</dbReference>
<evidence type="ECO:0000256" key="5">
    <source>
        <dbReference type="ARBA" id="ARBA00022741"/>
    </source>
</evidence>
<dbReference type="FunFam" id="3.30.1010.10:FF:000014">
    <property type="entry name" value="Phosphatidylinositol 4-kinase STT4"/>
    <property type="match status" value="1"/>
</dbReference>
<organism evidence="12">
    <name type="scientific">Candida tenuis (strain ATCC 10573 / BCRC 21748 / CBS 615 / JCM 9827 / NBRC 10315 / NRRL Y-1498 / VKM Y-70)</name>
    <name type="common">Yeast</name>
    <name type="synonym">Yamadazyma tenuis</name>
    <dbReference type="NCBI Taxonomy" id="590646"/>
    <lineage>
        <taxon>Eukaryota</taxon>
        <taxon>Fungi</taxon>
        <taxon>Dikarya</taxon>
        <taxon>Ascomycota</taxon>
        <taxon>Saccharomycotina</taxon>
        <taxon>Pichiomycetes</taxon>
        <taxon>Debaryomycetaceae</taxon>
        <taxon>Yamadazyma</taxon>
    </lineage>
</organism>
<dbReference type="SUPFAM" id="SSF48371">
    <property type="entry name" value="ARM repeat"/>
    <property type="match status" value="1"/>
</dbReference>
<dbReference type="Pfam" id="PF00454">
    <property type="entry name" value="PI3_PI4_kinase"/>
    <property type="match status" value="1"/>
</dbReference>
<dbReference type="HOGENOM" id="CLU_000893_1_0_1"/>
<keyword evidence="6 11" id="KW-0418">Kinase</keyword>
<feature type="domain" description="PIK helical" evidence="10">
    <location>
        <begin position="1364"/>
        <end position="1537"/>
    </location>
</feature>
<dbReference type="SUPFAM" id="SSF56112">
    <property type="entry name" value="Protein kinase-like (PK-like)"/>
    <property type="match status" value="1"/>
</dbReference>
<proteinExistence type="inferred from homology"/>
<keyword evidence="12" id="KW-1185">Reference proteome</keyword>
<keyword evidence="5" id="KW-0547">Nucleotide-binding</keyword>
<dbReference type="InterPro" id="IPR016024">
    <property type="entry name" value="ARM-type_fold"/>
</dbReference>
<evidence type="ECO:0000313" key="11">
    <source>
        <dbReference type="EMBL" id="EGV63786.1"/>
    </source>
</evidence>
<dbReference type="SMART" id="SM00146">
    <property type="entry name" value="PI3Kc"/>
    <property type="match status" value="1"/>
</dbReference>
<dbReference type="GeneID" id="18245809"/>
<dbReference type="InterPro" id="IPR015433">
    <property type="entry name" value="PI3/4_kinase"/>
</dbReference>
<evidence type="ECO:0000259" key="9">
    <source>
        <dbReference type="PROSITE" id="PS50290"/>
    </source>
</evidence>
<dbReference type="STRING" id="590646.G3B465"/>
<dbReference type="eggNOG" id="KOG0902">
    <property type="taxonomic scope" value="Eukaryota"/>
</dbReference>
<dbReference type="GO" id="GO:0005737">
    <property type="term" value="C:cytoplasm"/>
    <property type="evidence" value="ECO:0007669"/>
    <property type="project" value="TreeGrafter"/>
</dbReference>
<dbReference type="InterPro" id="IPR011009">
    <property type="entry name" value="Kinase-like_dom_sf"/>
</dbReference>
<dbReference type="PROSITE" id="PS00916">
    <property type="entry name" value="PI3_4_KINASE_2"/>
    <property type="match status" value="1"/>
</dbReference>
<dbReference type="PANTHER" id="PTHR10048">
    <property type="entry name" value="PHOSPHATIDYLINOSITOL KINASE"/>
    <property type="match status" value="1"/>
</dbReference>